<feature type="compositionally biased region" description="Low complexity" evidence="1">
    <location>
        <begin position="145"/>
        <end position="159"/>
    </location>
</feature>
<dbReference type="InterPro" id="IPR001878">
    <property type="entry name" value="Znf_CCHC"/>
</dbReference>
<reference evidence="3" key="2">
    <citation type="submission" date="2021-09" db="EMBL/GenBank/DDBJ databases">
        <authorList>
            <person name="Jia N."/>
            <person name="Wang J."/>
            <person name="Shi W."/>
            <person name="Du L."/>
            <person name="Sun Y."/>
            <person name="Zhan W."/>
            <person name="Jiang J."/>
            <person name="Wang Q."/>
            <person name="Zhang B."/>
            <person name="Ji P."/>
            <person name="Sakyi L.B."/>
            <person name="Cui X."/>
            <person name="Yuan T."/>
            <person name="Jiang B."/>
            <person name="Yang W."/>
            <person name="Lam T.T.-Y."/>
            <person name="Chang Q."/>
            <person name="Ding S."/>
            <person name="Wang X."/>
            <person name="Zhu J."/>
            <person name="Ruan X."/>
            <person name="Zhao L."/>
            <person name="Wei J."/>
            <person name="Que T."/>
            <person name="Du C."/>
            <person name="Cheng J."/>
            <person name="Dai P."/>
            <person name="Han X."/>
            <person name="Huang E."/>
            <person name="Gao Y."/>
            <person name="Liu J."/>
            <person name="Shao H."/>
            <person name="Ye R."/>
            <person name="Li L."/>
            <person name="Wei W."/>
            <person name="Wang X."/>
            <person name="Wang C."/>
            <person name="Huo Q."/>
            <person name="Li W."/>
            <person name="Guo W."/>
            <person name="Chen H."/>
            <person name="Chen S."/>
            <person name="Zhou L."/>
            <person name="Zhou L."/>
            <person name="Ni X."/>
            <person name="Tian J."/>
            <person name="Zhou Y."/>
            <person name="Sheng Y."/>
            <person name="Liu T."/>
            <person name="Pan Y."/>
            <person name="Xia L."/>
            <person name="Li J."/>
            <person name="Zhao F."/>
            <person name="Cao W."/>
        </authorList>
    </citation>
    <scope>NUCLEOTIDE SEQUENCE</scope>
    <source>
        <strain evidence="3">Rmic-2018</strain>
        <tissue evidence="3">Larvae</tissue>
    </source>
</reference>
<proteinExistence type="predicted"/>
<protein>
    <recommendedName>
        <fullName evidence="2">CCHC-type domain-containing protein</fullName>
    </recommendedName>
</protein>
<dbReference type="GO" id="GO:0003676">
    <property type="term" value="F:nucleic acid binding"/>
    <property type="evidence" value="ECO:0007669"/>
    <property type="project" value="InterPro"/>
</dbReference>
<dbReference type="AlphaFoldDB" id="A0A9J6E066"/>
<evidence type="ECO:0000259" key="2">
    <source>
        <dbReference type="Pfam" id="PF00098"/>
    </source>
</evidence>
<feature type="domain" description="CCHC-type" evidence="2">
    <location>
        <begin position="183"/>
        <end position="195"/>
    </location>
</feature>
<organism evidence="3 4">
    <name type="scientific">Rhipicephalus microplus</name>
    <name type="common">Cattle tick</name>
    <name type="synonym">Boophilus microplus</name>
    <dbReference type="NCBI Taxonomy" id="6941"/>
    <lineage>
        <taxon>Eukaryota</taxon>
        <taxon>Metazoa</taxon>
        <taxon>Ecdysozoa</taxon>
        <taxon>Arthropoda</taxon>
        <taxon>Chelicerata</taxon>
        <taxon>Arachnida</taxon>
        <taxon>Acari</taxon>
        <taxon>Parasitiformes</taxon>
        <taxon>Ixodida</taxon>
        <taxon>Ixodoidea</taxon>
        <taxon>Ixodidae</taxon>
        <taxon>Rhipicephalinae</taxon>
        <taxon>Rhipicephalus</taxon>
        <taxon>Boophilus</taxon>
    </lineage>
</organism>
<evidence type="ECO:0000313" key="3">
    <source>
        <dbReference type="EMBL" id="KAH8027400.1"/>
    </source>
</evidence>
<reference evidence="3" key="1">
    <citation type="journal article" date="2020" name="Cell">
        <title>Large-Scale Comparative Analyses of Tick Genomes Elucidate Their Genetic Diversity and Vector Capacities.</title>
        <authorList>
            <consortium name="Tick Genome and Microbiome Consortium (TIGMIC)"/>
            <person name="Jia N."/>
            <person name="Wang J."/>
            <person name="Shi W."/>
            <person name="Du L."/>
            <person name="Sun Y."/>
            <person name="Zhan W."/>
            <person name="Jiang J.F."/>
            <person name="Wang Q."/>
            <person name="Zhang B."/>
            <person name="Ji P."/>
            <person name="Bell-Sakyi L."/>
            <person name="Cui X.M."/>
            <person name="Yuan T.T."/>
            <person name="Jiang B.G."/>
            <person name="Yang W.F."/>
            <person name="Lam T.T."/>
            <person name="Chang Q.C."/>
            <person name="Ding S.J."/>
            <person name="Wang X.J."/>
            <person name="Zhu J.G."/>
            <person name="Ruan X.D."/>
            <person name="Zhao L."/>
            <person name="Wei J.T."/>
            <person name="Ye R.Z."/>
            <person name="Que T.C."/>
            <person name="Du C.H."/>
            <person name="Zhou Y.H."/>
            <person name="Cheng J.X."/>
            <person name="Dai P.F."/>
            <person name="Guo W.B."/>
            <person name="Han X.H."/>
            <person name="Huang E.J."/>
            <person name="Li L.F."/>
            <person name="Wei W."/>
            <person name="Gao Y.C."/>
            <person name="Liu J.Z."/>
            <person name="Shao H.Z."/>
            <person name="Wang X."/>
            <person name="Wang C.C."/>
            <person name="Yang T.C."/>
            <person name="Huo Q.B."/>
            <person name="Li W."/>
            <person name="Chen H.Y."/>
            <person name="Chen S.E."/>
            <person name="Zhou L.G."/>
            <person name="Ni X.B."/>
            <person name="Tian J.H."/>
            <person name="Sheng Y."/>
            <person name="Liu T."/>
            <person name="Pan Y.S."/>
            <person name="Xia L.Y."/>
            <person name="Li J."/>
            <person name="Zhao F."/>
            <person name="Cao W.C."/>
        </authorList>
    </citation>
    <scope>NUCLEOTIDE SEQUENCE</scope>
    <source>
        <strain evidence="3">Rmic-2018</strain>
    </source>
</reference>
<feature type="region of interest" description="Disordered" evidence="1">
    <location>
        <begin position="142"/>
        <end position="167"/>
    </location>
</feature>
<accession>A0A9J6E066</accession>
<dbReference type="Proteomes" id="UP000821866">
    <property type="component" value="Chromosome 4"/>
</dbReference>
<name>A0A9J6E066_RHIMP</name>
<evidence type="ECO:0000256" key="1">
    <source>
        <dbReference type="SAM" id="MobiDB-lite"/>
    </source>
</evidence>
<sequence length="195" mass="21729">MPPPTTVMAESEGHGFSTMQREDLTSVFAVQRHCRAIVKLKTHRIAPKFGRLANVTTVASVDVSPPAVPAATIRAVVCEELQRQDTLVDDTIHHPPTCSSYYPAPFAPLLPSVCATDFRETGTSWPRRDSFAPDQQYDRRLRTGPAPQRQVVPVQQAAPLRSGRRPYTAERPQQWFGERLLPVCYKCGVEGHIAR</sequence>
<comment type="caution">
    <text evidence="3">The sequence shown here is derived from an EMBL/GenBank/DDBJ whole genome shotgun (WGS) entry which is preliminary data.</text>
</comment>
<keyword evidence="4" id="KW-1185">Reference proteome</keyword>
<dbReference type="EMBL" id="JABSTU010000006">
    <property type="protein sequence ID" value="KAH8027400.1"/>
    <property type="molecule type" value="Genomic_DNA"/>
</dbReference>
<dbReference type="Pfam" id="PF00098">
    <property type="entry name" value="zf-CCHC"/>
    <property type="match status" value="1"/>
</dbReference>
<gene>
    <name evidence="3" type="ORF">HPB51_005228</name>
</gene>
<evidence type="ECO:0000313" key="4">
    <source>
        <dbReference type="Proteomes" id="UP000821866"/>
    </source>
</evidence>
<dbReference type="GO" id="GO:0008270">
    <property type="term" value="F:zinc ion binding"/>
    <property type="evidence" value="ECO:0007669"/>
    <property type="project" value="InterPro"/>
</dbReference>